<dbReference type="InterPro" id="IPR008993">
    <property type="entry name" value="TIMP-like_OB-fold"/>
</dbReference>
<dbReference type="PROSITE" id="PS51257">
    <property type="entry name" value="PROKAR_LIPOPROTEIN"/>
    <property type="match status" value="1"/>
</dbReference>
<dbReference type="EMBL" id="JACWMS010000003">
    <property type="protein sequence ID" value="MBD1321195.1"/>
    <property type="molecule type" value="Genomic_DNA"/>
</dbReference>
<comment type="caution">
    <text evidence="2">The sequence shown here is derived from an EMBL/GenBank/DDBJ whole genome shotgun (WGS) entry which is preliminary data.</text>
</comment>
<protein>
    <recommendedName>
        <fullName evidence="4">Tissue inhibitor of metalloproteinase</fullName>
    </recommendedName>
</protein>
<evidence type="ECO:0000313" key="2">
    <source>
        <dbReference type="EMBL" id="MBD1321195.1"/>
    </source>
</evidence>
<organism evidence="2 3">
    <name type="scientific">Gordonia hankookensis</name>
    <dbReference type="NCBI Taxonomy" id="589403"/>
    <lineage>
        <taxon>Bacteria</taxon>
        <taxon>Bacillati</taxon>
        <taxon>Actinomycetota</taxon>
        <taxon>Actinomycetes</taxon>
        <taxon>Mycobacteriales</taxon>
        <taxon>Gordoniaceae</taxon>
        <taxon>Gordonia</taxon>
    </lineage>
</organism>
<keyword evidence="1" id="KW-1133">Transmembrane helix</keyword>
<proteinExistence type="predicted"/>
<keyword evidence="1" id="KW-0472">Membrane</keyword>
<evidence type="ECO:0000313" key="3">
    <source>
        <dbReference type="Proteomes" id="UP000602395"/>
    </source>
</evidence>
<dbReference type="RefSeq" id="WP_190267788.1">
    <property type="nucleotide sequence ID" value="NZ_BAABAD010000005.1"/>
</dbReference>
<evidence type="ECO:0000256" key="1">
    <source>
        <dbReference type="SAM" id="Phobius"/>
    </source>
</evidence>
<keyword evidence="1" id="KW-0812">Transmembrane</keyword>
<gene>
    <name evidence="2" type="ORF">IDF66_16535</name>
</gene>
<reference evidence="2 3" key="1">
    <citation type="submission" date="2020-09" db="EMBL/GenBank/DDBJ databases">
        <title>Novel species in genus Gordonia.</title>
        <authorList>
            <person name="Zhang G."/>
        </authorList>
    </citation>
    <scope>NUCLEOTIDE SEQUENCE [LARGE SCALE GENOMIC DNA]</scope>
    <source>
        <strain evidence="2 3">ON-33</strain>
    </source>
</reference>
<name>A0ABR7WEU5_9ACTN</name>
<dbReference type="Proteomes" id="UP000602395">
    <property type="component" value="Unassembled WGS sequence"/>
</dbReference>
<evidence type="ECO:0008006" key="4">
    <source>
        <dbReference type="Google" id="ProtNLM"/>
    </source>
</evidence>
<feature type="transmembrane region" description="Helical" evidence="1">
    <location>
        <begin position="159"/>
        <end position="180"/>
    </location>
</feature>
<sequence length="192" mass="19804">MRVTSRLTGVRIVLIVGAVLGVLAASPGQAWACSCAPRPAASVIDDASAIVVGTPESRSVDGSAVRYRFRVRESHKQKVPQTITVVTASSAAGCGMELRLGAERLLVLGRPPGGVVGADGDRGASLCDNSGVTAADVVRYGGPAIAPYAPNAAREPAPAVVGVFVALAALVALPGAIMWWRVRARDRRRDPD</sequence>
<dbReference type="SUPFAM" id="SSF50242">
    <property type="entry name" value="TIMP-like"/>
    <property type="match status" value="1"/>
</dbReference>
<keyword evidence="3" id="KW-1185">Reference proteome</keyword>
<dbReference type="Gene3D" id="2.40.50.120">
    <property type="match status" value="1"/>
</dbReference>
<accession>A0ABR7WEU5</accession>